<dbReference type="AlphaFoldDB" id="A0A0M2NEH8"/>
<dbReference type="SUPFAM" id="SSF51735">
    <property type="entry name" value="NAD(P)-binding Rossmann-fold domains"/>
    <property type="match status" value="1"/>
</dbReference>
<name>A0A0M2NEH8_9FIRM</name>
<keyword evidence="1 4" id="KW-0560">Oxidoreductase</keyword>
<dbReference type="Gene3D" id="3.90.180.10">
    <property type="entry name" value="Medium-chain alcohol dehydrogenases, catalytic domain"/>
    <property type="match status" value="1"/>
</dbReference>
<dbReference type="InterPro" id="IPR036291">
    <property type="entry name" value="NAD(P)-bd_dom_sf"/>
</dbReference>
<dbReference type="Gene3D" id="3.40.50.720">
    <property type="entry name" value="NAD(P)-binding Rossmann-like Domain"/>
    <property type="match status" value="1"/>
</dbReference>
<reference evidence="4 5" key="1">
    <citation type="submission" date="2015-04" db="EMBL/GenBank/DDBJ databases">
        <title>Draft genome sequence of bacteremic isolate Catabacter hongkongensis type strain HKU16T.</title>
        <authorList>
            <person name="Lau S.K."/>
            <person name="Teng J.L."/>
            <person name="Huang Y."/>
            <person name="Curreem S.O."/>
            <person name="Tsui S.K."/>
            <person name="Woo P.C."/>
        </authorList>
    </citation>
    <scope>NUCLEOTIDE SEQUENCE [LARGE SCALE GENOMIC DNA]</scope>
    <source>
        <strain evidence="4 5">HKU16</strain>
    </source>
</reference>
<dbReference type="STRING" id="270498.CHK_1321"/>
<proteinExistence type="predicted"/>
<dbReference type="PANTHER" id="PTHR43401:SF2">
    <property type="entry name" value="L-THREONINE 3-DEHYDROGENASE"/>
    <property type="match status" value="1"/>
</dbReference>
<dbReference type="Proteomes" id="UP000034076">
    <property type="component" value="Unassembled WGS sequence"/>
</dbReference>
<dbReference type="PANTHER" id="PTHR43401">
    <property type="entry name" value="L-THREONINE 3-DEHYDROGENASE"/>
    <property type="match status" value="1"/>
</dbReference>
<dbReference type="Pfam" id="PF00107">
    <property type="entry name" value="ADH_zinc_N"/>
    <property type="match status" value="1"/>
</dbReference>
<dbReference type="SUPFAM" id="SSF50129">
    <property type="entry name" value="GroES-like"/>
    <property type="match status" value="1"/>
</dbReference>
<keyword evidence="5" id="KW-1185">Reference proteome</keyword>
<evidence type="ECO:0000259" key="2">
    <source>
        <dbReference type="Pfam" id="PF00107"/>
    </source>
</evidence>
<feature type="domain" description="Alcohol dehydrogenase-like N-terminal" evidence="3">
    <location>
        <begin position="26"/>
        <end position="122"/>
    </location>
</feature>
<dbReference type="InterPro" id="IPR013154">
    <property type="entry name" value="ADH-like_N"/>
</dbReference>
<dbReference type="EC" id="1.1.1.1" evidence="4"/>
<feature type="domain" description="Alcohol dehydrogenase-like C-terminal" evidence="2">
    <location>
        <begin position="165"/>
        <end position="286"/>
    </location>
</feature>
<gene>
    <name evidence="4" type="ORF">CHK_1321</name>
</gene>
<evidence type="ECO:0000313" key="5">
    <source>
        <dbReference type="Proteomes" id="UP000034076"/>
    </source>
</evidence>
<dbReference type="Pfam" id="PF08240">
    <property type="entry name" value="ADH_N"/>
    <property type="match status" value="1"/>
</dbReference>
<dbReference type="EMBL" id="LAYJ01000088">
    <property type="protein sequence ID" value="KKI50934.1"/>
    <property type="molecule type" value="Genomic_DNA"/>
</dbReference>
<comment type="caution">
    <text evidence="4">The sequence shown here is derived from an EMBL/GenBank/DDBJ whole genome shotgun (WGS) entry which is preliminary data.</text>
</comment>
<accession>A0A0M2NEH8</accession>
<dbReference type="GO" id="GO:0004022">
    <property type="term" value="F:alcohol dehydrogenase (NAD+) activity"/>
    <property type="evidence" value="ECO:0007669"/>
    <property type="project" value="UniProtKB-EC"/>
</dbReference>
<dbReference type="RefSeq" id="WP_046443225.1">
    <property type="nucleotide sequence ID" value="NZ_LAYJ01000088.1"/>
</dbReference>
<dbReference type="InterPro" id="IPR011032">
    <property type="entry name" value="GroES-like_sf"/>
</dbReference>
<evidence type="ECO:0000259" key="3">
    <source>
        <dbReference type="Pfam" id="PF08240"/>
    </source>
</evidence>
<sequence length="343" mass="37201">MKYLQGKRGYNIALREKELPKPEGNMVLVKTLACGVCGSDIHILERMEEYTPMGHEISAVVTEVGACVTKVQPGDHVIVEDVTMCGTCEACKNGKTHLCRNMYTLEGQSGMGEYLCVHENMLNRYEGIDDIAACVTEPLAVCLNTFFAAQLPPEGKLVVMGTGILGIMTAALAKHYGAMRVVCVGSRPQGKRSAARSAAAKELGADAVFYASEPDYTGKIKEYLGGGADAVIVTSPPRTIPDAMQLAAYGANIVNIGLDFGEGAVVPMNIDDLVFNKNNIISVFAEPARMFPLSTDLIRRRVIDVEKLITHRVKIEDTDALKEIFMQDSPVIKAVIEFHSNLT</sequence>
<organism evidence="4 5">
    <name type="scientific">Christensenella hongkongensis</name>
    <dbReference type="NCBI Taxonomy" id="270498"/>
    <lineage>
        <taxon>Bacteria</taxon>
        <taxon>Bacillati</taxon>
        <taxon>Bacillota</taxon>
        <taxon>Clostridia</taxon>
        <taxon>Christensenellales</taxon>
        <taxon>Christensenellaceae</taxon>
        <taxon>Christensenella</taxon>
    </lineage>
</organism>
<evidence type="ECO:0000313" key="4">
    <source>
        <dbReference type="EMBL" id="KKI50934.1"/>
    </source>
</evidence>
<dbReference type="OrthoDB" id="9769198at2"/>
<evidence type="ECO:0000256" key="1">
    <source>
        <dbReference type="ARBA" id="ARBA00023002"/>
    </source>
</evidence>
<protein>
    <submittedName>
        <fullName evidence="4">Alcohol dehydrogenase</fullName>
        <ecNumber evidence="4">1.1.1.1</ecNumber>
    </submittedName>
</protein>
<dbReference type="InterPro" id="IPR050129">
    <property type="entry name" value="Zn_alcohol_dh"/>
</dbReference>
<dbReference type="InterPro" id="IPR013149">
    <property type="entry name" value="ADH-like_C"/>
</dbReference>